<protein>
    <recommendedName>
        <fullName evidence="2">Zn(2)-C6 fungal-type domain-containing protein</fullName>
    </recommendedName>
</protein>
<dbReference type="Gene3D" id="4.10.240.10">
    <property type="entry name" value="Zn(2)-C6 fungal-type DNA-binding domain"/>
    <property type="match status" value="1"/>
</dbReference>
<evidence type="ECO:0000259" key="2">
    <source>
        <dbReference type="Pfam" id="PF00172"/>
    </source>
</evidence>
<dbReference type="OrthoDB" id="2595934at2759"/>
<evidence type="ECO:0000313" key="4">
    <source>
        <dbReference type="Proteomes" id="UP000054279"/>
    </source>
</evidence>
<accession>A0A0C9W0J8</accession>
<dbReference type="Proteomes" id="UP000054279">
    <property type="component" value="Unassembled WGS sequence"/>
</dbReference>
<feature type="region of interest" description="Disordered" evidence="1">
    <location>
        <begin position="1"/>
        <end position="81"/>
    </location>
</feature>
<feature type="domain" description="Zn(2)-C6 fungal-type" evidence="2">
    <location>
        <begin position="82"/>
        <end position="116"/>
    </location>
</feature>
<feature type="compositionally biased region" description="Basic and acidic residues" evidence="1">
    <location>
        <begin position="13"/>
        <end position="30"/>
    </location>
</feature>
<reference evidence="3 4" key="1">
    <citation type="submission" date="2014-06" db="EMBL/GenBank/DDBJ databases">
        <title>Evolutionary Origins and Diversification of the Mycorrhizal Mutualists.</title>
        <authorList>
            <consortium name="DOE Joint Genome Institute"/>
            <consortium name="Mycorrhizal Genomics Consortium"/>
            <person name="Kohler A."/>
            <person name="Kuo A."/>
            <person name="Nagy L.G."/>
            <person name="Floudas D."/>
            <person name="Copeland A."/>
            <person name="Barry K.W."/>
            <person name="Cichocki N."/>
            <person name="Veneault-Fourrey C."/>
            <person name="LaButti K."/>
            <person name="Lindquist E.A."/>
            <person name="Lipzen A."/>
            <person name="Lundell T."/>
            <person name="Morin E."/>
            <person name="Murat C."/>
            <person name="Riley R."/>
            <person name="Ohm R."/>
            <person name="Sun H."/>
            <person name="Tunlid A."/>
            <person name="Henrissat B."/>
            <person name="Grigoriev I.V."/>
            <person name="Hibbett D.S."/>
            <person name="Martin F."/>
        </authorList>
    </citation>
    <scope>NUCLEOTIDE SEQUENCE [LARGE SCALE GENOMIC DNA]</scope>
    <source>
        <strain evidence="3 4">SS14</strain>
    </source>
</reference>
<feature type="compositionally biased region" description="Pro residues" evidence="1">
    <location>
        <begin position="54"/>
        <end position="67"/>
    </location>
</feature>
<dbReference type="InterPro" id="IPR001138">
    <property type="entry name" value="Zn2Cys6_DnaBD"/>
</dbReference>
<feature type="compositionally biased region" description="Polar residues" evidence="1">
    <location>
        <begin position="1"/>
        <end position="12"/>
    </location>
</feature>
<dbReference type="GO" id="GO:0000981">
    <property type="term" value="F:DNA-binding transcription factor activity, RNA polymerase II-specific"/>
    <property type="evidence" value="ECO:0007669"/>
    <property type="project" value="InterPro"/>
</dbReference>
<keyword evidence="4" id="KW-1185">Reference proteome</keyword>
<evidence type="ECO:0000313" key="3">
    <source>
        <dbReference type="EMBL" id="KIJ44930.1"/>
    </source>
</evidence>
<organism evidence="3 4">
    <name type="scientific">Sphaerobolus stellatus (strain SS14)</name>
    <dbReference type="NCBI Taxonomy" id="990650"/>
    <lineage>
        <taxon>Eukaryota</taxon>
        <taxon>Fungi</taxon>
        <taxon>Dikarya</taxon>
        <taxon>Basidiomycota</taxon>
        <taxon>Agaricomycotina</taxon>
        <taxon>Agaricomycetes</taxon>
        <taxon>Phallomycetidae</taxon>
        <taxon>Geastrales</taxon>
        <taxon>Sphaerobolaceae</taxon>
        <taxon>Sphaerobolus</taxon>
    </lineage>
</organism>
<dbReference type="GO" id="GO:0008270">
    <property type="term" value="F:zinc ion binding"/>
    <property type="evidence" value="ECO:0007669"/>
    <property type="project" value="InterPro"/>
</dbReference>
<proteinExistence type="predicted"/>
<dbReference type="SUPFAM" id="SSF57701">
    <property type="entry name" value="Zn2/Cys6 DNA-binding domain"/>
    <property type="match status" value="1"/>
</dbReference>
<dbReference type="Pfam" id="PF00172">
    <property type="entry name" value="Zn_clus"/>
    <property type="match status" value="1"/>
</dbReference>
<gene>
    <name evidence="3" type="ORF">M422DRAFT_251549</name>
</gene>
<dbReference type="HOGENOM" id="CLU_2005377_0_0_1"/>
<dbReference type="InterPro" id="IPR036864">
    <property type="entry name" value="Zn2-C6_fun-type_DNA-bd_sf"/>
</dbReference>
<dbReference type="AlphaFoldDB" id="A0A0C9W0J8"/>
<name>A0A0C9W0J8_SPHS4</name>
<dbReference type="EMBL" id="KN837114">
    <property type="protein sequence ID" value="KIJ44930.1"/>
    <property type="molecule type" value="Genomic_DNA"/>
</dbReference>
<sequence>MSSVKVQASSESDAGKENRRASGLRWDERPQATTNLPLVWTARRRKLQSVRTPILPPLHPTPSPPPLRPKRPRQKTSKTYNACRKQKSRCELLPGDLNGCHRCEGIGIACVFQTETTPTETAKE</sequence>
<evidence type="ECO:0000256" key="1">
    <source>
        <dbReference type="SAM" id="MobiDB-lite"/>
    </source>
</evidence>